<dbReference type="InterPro" id="IPR051450">
    <property type="entry name" value="Gfo/Idh/MocA_Oxidoreductases"/>
</dbReference>
<feature type="domain" description="GFO/IDH/MocA-like oxidoreductase" evidence="2">
    <location>
        <begin position="131"/>
        <end position="256"/>
    </location>
</feature>
<dbReference type="PANTHER" id="PTHR43377:SF1">
    <property type="entry name" value="BILIVERDIN REDUCTASE A"/>
    <property type="match status" value="1"/>
</dbReference>
<sequence>MTIRLAAIGLGTLGEHELEIYEEIPDVDITAGADIEKGKRERFESRFDAPAYETHEQLLEAHGDELDAASIVTPHTLHYEQAMACLERELHLFIEKPLVTDVTHAQTLVKTADRQGCVLVVGYQRHYHPVYKEIKRRIESGQIGRVHSLNCYMGQHWIRKFENAWRTNPSLSGGGQLYDSGSHLLDTLLWTTGTTPVAVGAMMDTREHDVDVTSALTLSLERDGNPVTGSVLVTADGTEDPSTYEGLVIWGTEGRLTYTRDTLTITRRDTAPEEITVDGATDFKTLLRYKLTDFIEAVRGEHEPTVPGSYGQIVVALTEAAYDAYRTGTTVGVEQYLETATPATD</sequence>
<organism evidence="3 4">
    <name type="scientific">Halocatena marina</name>
    <dbReference type="NCBI Taxonomy" id="2934937"/>
    <lineage>
        <taxon>Archaea</taxon>
        <taxon>Methanobacteriati</taxon>
        <taxon>Methanobacteriota</taxon>
        <taxon>Stenosarchaea group</taxon>
        <taxon>Halobacteria</taxon>
        <taxon>Halobacteriales</taxon>
        <taxon>Natronomonadaceae</taxon>
        <taxon>Halocatena</taxon>
    </lineage>
</organism>
<dbReference type="InterPro" id="IPR036291">
    <property type="entry name" value="NAD(P)-bd_dom_sf"/>
</dbReference>
<evidence type="ECO:0000313" key="3">
    <source>
        <dbReference type="EMBL" id="MFC7189878.1"/>
    </source>
</evidence>
<gene>
    <name evidence="3" type="ORF">ACFQL7_08420</name>
</gene>
<dbReference type="AlphaFoldDB" id="A0ABD5YQI8"/>
<feature type="domain" description="Gfo/Idh/MocA-like oxidoreductase N-terminal" evidence="1">
    <location>
        <begin position="3"/>
        <end position="123"/>
    </location>
</feature>
<dbReference type="GeneID" id="76199444"/>
<dbReference type="Pfam" id="PF22725">
    <property type="entry name" value="GFO_IDH_MocA_C3"/>
    <property type="match status" value="1"/>
</dbReference>
<dbReference type="RefSeq" id="WP_264554712.1">
    <property type="nucleotide sequence ID" value="NZ_CP109979.1"/>
</dbReference>
<dbReference type="InterPro" id="IPR055170">
    <property type="entry name" value="GFO_IDH_MocA-like_dom"/>
</dbReference>
<evidence type="ECO:0000259" key="1">
    <source>
        <dbReference type="Pfam" id="PF01408"/>
    </source>
</evidence>
<protein>
    <submittedName>
        <fullName evidence="3">Gfo/Idh/MocA family protein</fullName>
    </submittedName>
</protein>
<evidence type="ECO:0000313" key="4">
    <source>
        <dbReference type="Proteomes" id="UP001596417"/>
    </source>
</evidence>
<dbReference type="Proteomes" id="UP001596417">
    <property type="component" value="Unassembled WGS sequence"/>
</dbReference>
<accession>A0ABD5YQI8</accession>
<name>A0ABD5YQI8_9EURY</name>
<dbReference type="Gene3D" id="3.30.360.10">
    <property type="entry name" value="Dihydrodipicolinate Reductase, domain 2"/>
    <property type="match status" value="1"/>
</dbReference>
<evidence type="ECO:0000259" key="2">
    <source>
        <dbReference type="Pfam" id="PF22725"/>
    </source>
</evidence>
<dbReference type="Pfam" id="PF01408">
    <property type="entry name" value="GFO_IDH_MocA"/>
    <property type="match status" value="1"/>
</dbReference>
<keyword evidence="4" id="KW-1185">Reference proteome</keyword>
<proteinExistence type="predicted"/>
<dbReference type="InterPro" id="IPR000683">
    <property type="entry name" value="Gfo/Idh/MocA-like_OxRdtase_N"/>
</dbReference>
<dbReference type="Gene3D" id="3.40.50.720">
    <property type="entry name" value="NAD(P)-binding Rossmann-like Domain"/>
    <property type="match status" value="1"/>
</dbReference>
<dbReference type="SUPFAM" id="SSF55347">
    <property type="entry name" value="Glyceraldehyde-3-phosphate dehydrogenase-like, C-terminal domain"/>
    <property type="match status" value="1"/>
</dbReference>
<dbReference type="EMBL" id="JBHTAX010000001">
    <property type="protein sequence ID" value="MFC7189878.1"/>
    <property type="molecule type" value="Genomic_DNA"/>
</dbReference>
<dbReference type="PANTHER" id="PTHR43377">
    <property type="entry name" value="BILIVERDIN REDUCTASE A"/>
    <property type="match status" value="1"/>
</dbReference>
<comment type="caution">
    <text evidence="3">The sequence shown here is derived from an EMBL/GenBank/DDBJ whole genome shotgun (WGS) entry which is preliminary data.</text>
</comment>
<reference evidence="3 4" key="1">
    <citation type="journal article" date="2019" name="Int. J. Syst. Evol. Microbiol.">
        <title>The Global Catalogue of Microorganisms (GCM) 10K type strain sequencing project: providing services to taxonomists for standard genome sequencing and annotation.</title>
        <authorList>
            <consortium name="The Broad Institute Genomics Platform"/>
            <consortium name="The Broad Institute Genome Sequencing Center for Infectious Disease"/>
            <person name="Wu L."/>
            <person name="Ma J."/>
        </authorList>
    </citation>
    <scope>NUCLEOTIDE SEQUENCE [LARGE SCALE GENOMIC DNA]</scope>
    <source>
        <strain evidence="3 4">RDMS1</strain>
    </source>
</reference>
<dbReference type="SUPFAM" id="SSF51735">
    <property type="entry name" value="NAD(P)-binding Rossmann-fold domains"/>
    <property type="match status" value="1"/>
</dbReference>